<keyword evidence="1" id="KW-1133">Transmembrane helix</keyword>
<proteinExistence type="predicted"/>
<dbReference type="RefSeq" id="WP_075072440.1">
    <property type="nucleotide sequence ID" value="NZ_DF967972.1"/>
</dbReference>
<feature type="transmembrane region" description="Helical" evidence="1">
    <location>
        <begin position="58"/>
        <end position="76"/>
    </location>
</feature>
<feature type="transmembrane region" description="Helical" evidence="1">
    <location>
        <begin position="251"/>
        <end position="280"/>
    </location>
</feature>
<dbReference type="OrthoDB" id="3330392at2"/>
<feature type="transmembrane region" description="Helical" evidence="1">
    <location>
        <begin position="12"/>
        <end position="34"/>
    </location>
</feature>
<name>A0A0S7BH79_9CHLR</name>
<dbReference type="STRING" id="360412.LARV_00819"/>
<feature type="transmembrane region" description="Helical" evidence="1">
    <location>
        <begin position="384"/>
        <end position="406"/>
    </location>
</feature>
<evidence type="ECO:0000256" key="1">
    <source>
        <dbReference type="SAM" id="Phobius"/>
    </source>
</evidence>
<reference evidence="2" key="1">
    <citation type="submission" date="2015-07" db="EMBL/GenBank/DDBJ databases">
        <title>Draft Genome Sequences of Anaerolinea thermolimosa IMO-1, Bellilinea caldifistulae GOMI-1, Leptolinea tardivitalis YMTK-2, Levilinea saccharolytica KIBI-1,Longilinea arvoryzae KOME-1, Previously Described as Members of the Anaerolineaceae (Chloroflexi).</title>
        <authorList>
            <person name="Sekiguchi Y."/>
            <person name="Ohashi A."/>
            <person name="Matsuura N."/>
            <person name="Tourlousse M.D."/>
        </authorList>
    </citation>
    <scope>NUCLEOTIDE SEQUENCE [LARGE SCALE GENOMIC DNA]</scope>
    <source>
        <strain evidence="2">KOME-1</strain>
    </source>
</reference>
<dbReference type="Proteomes" id="UP000055060">
    <property type="component" value="Unassembled WGS sequence"/>
</dbReference>
<keyword evidence="1" id="KW-0812">Transmembrane</keyword>
<feature type="transmembrane region" description="Helical" evidence="1">
    <location>
        <begin position="412"/>
        <end position="431"/>
    </location>
</feature>
<feature type="transmembrane region" description="Helical" evidence="1">
    <location>
        <begin position="292"/>
        <end position="314"/>
    </location>
</feature>
<feature type="transmembrane region" description="Helical" evidence="1">
    <location>
        <begin position="218"/>
        <end position="239"/>
    </location>
</feature>
<feature type="transmembrane region" description="Helical" evidence="1">
    <location>
        <begin position="351"/>
        <end position="372"/>
    </location>
</feature>
<dbReference type="AlphaFoldDB" id="A0A0S7BH79"/>
<dbReference type="EMBL" id="DF967972">
    <property type="protein sequence ID" value="GAP13077.1"/>
    <property type="molecule type" value="Genomic_DNA"/>
</dbReference>
<keyword evidence="1" id="KW-0472">Membrane</keyword>
<evidence type="ECO:0000313" key="2">
    <source>
        <dbReference type="EMBL" id="GAP13077.1"/>
    </source>
</evidence>
<feature type="transmembrane region" description="Helical" evidence="1">
    <location>
        <begin position="88"/>
        <end position="107"/>
    </location>
</feature>
<protein>
    <recommendedName>
        <fullName evidence="4">Glycosyltransferase RgtA/B/C/D-like domain-containing protein</fullName>
    </recommendedName>
</protein>
<evidence type="ECO:0000313" key="3">
    <source>
        <dbReference type="Proteomes" id="UP000055060"/>
    </source>
</evidence>
<organism evidence="2">
    <name type="scientific">Longilinea arvoryzae</name>
    <dbReference type="NCBI Taxonomy" id="360412"/>
    <lineage>
        <taxon>Bacteria</taxon>
        <taxon>Bacillati</taxon>
        <taxon>Chloroflexota</taxon>
        <taxon>Anaerolineae</taxon>
        <taxon>Anaerolineales</taxon>
        <taxon>Anaerolineaceae</taxon>
        <taxon>Longilinea</taxon>
    </lineage>
</organism>
<feature type="transmembrane region" description="Helical" evidence="1">
    <location>
        <begin position="438"/>
        <end position="458"/>
    </location>
</feature>
<feature type="transmembrane region" description="Helical" evidence="1">
    <location>
        <begin position="173"/>
        <end position="197"/>
    </location>
</feature>
<gene>
    <name evidence="2" type="ORF">LARV_00819</name>
</gene>
<sequence>MDEPSSPDRLSPAHAFSLILTFCVISGIFIYLIISKNIVLGSGGGNWVYGYLDQKASLPLWIPAAGFSLIGMLIFLGSRMIRDHEKITLIGCFLIAVGLQVILQSIYPIRMDRIVSSDIANSFYTAALEHSPGEILSQFSTLAPDLPLHARTNMPGKILLFQFLTLFSKDPQVLGYLIIAVSSLGGLLLYGICKFLFQDRRTALYAFVLYTLIPAKQEFLPILNTVTPVFILLSLYLFLAYLNTKKRRYLILLGISLYILVLFEPSPLVTGILFAGILAHAIVHRKITWKEIAGLVLIPLLSFAATYLLFWWIFSFDLWQAFQHIWTDASDFNDREHRGYVVWLRENVKEFFYAVGLPVGMVFVYCAFDLLARWKEIIRGARRWPLEWFYTCGLILTFGAVLFLGINRGEVTRLWIYLAVFFQVPAALFMARQVKSNALFFILAGTILFQTMISLQRIRFIL</sequence>
<accession>A0A0S7BH79</accession>
<evidence type="ECO:0008006" key="4">
    <source>
        <dbReference type="Google" id="ProtNLM"/>
    </source>
</evidence>
<keyword evidence="3" id="KW-1185">Reference proteome</keyword>